<dbReference type="RefSeq" id="XP_053025852.1">
    <property type="nucleotide sequence ID" value="XM_053161878.1"/>
</dbReference>
<evidence type="ECO:0000313" key="2">
    <source>
        <dbReference type="Proteomes" id="UP001164743"/>
    </source>
</evidence>
<keyword evidence="2" id="KW-1185">Reference proteome</keyword>
<dbReference type="EMBL" id="CP110432">
    <property type="protein sequence ID" value="WAQ90297.1"/>
    <property type="molecule type" value="Genomic_DNA"/>
</dbReference>
<sequence length="294" mass="33170">MSTISSLVLDPHELEMIQVLANLWCSTENLELSMIKLLIILFLHPSSTKFQTYLALIAIPSNIQFEGAKAEVLGCSQLLDRLDQLMVSEFSQEIIELMDSLSYEPAYLDRFAPSSPSNSNQTDIAYITRLQDLISLIKHEEVKVSCKAASVFRSLIEASMEVGQAIVSDHSLTKSLLKTFKIWSNGERDSDGYYLSTSANMCAAFQEIYDNLPCPSEGDPPQLFVDDRLHYGLCLIADFCSQGMDHGDYKDCRDVRVDITSLSKCIIEQFYSRKKFKHYNLHKPTNLTATIIKP</sequence>
<dbReference type="Gene3D" id="1.25.10.10">
    <property type="entry name" value="Leucine-rich Repeat Variant"/>
    <property type="match status" value="1"/>
</dbReference>
<proteinExistence type="predicted"/>
<gene>
    <name evidence="1" type="ORF">PtA15_12A285</name>
</gene>
<accession>A0ABY7D5U7</accession>
<dbReference type="GeneID" id="77802773"/>
<reference evidence="1" key="1">
    <citation type="submission" date="2022-10" db="EMBL/GenBank/DDBJ databases">
        <title>Puccinia triticina Genome sequencing and assembly.</title>
        <authorList>
            <person name="Li C."/>
        </authorList>
    </citation>
    <scope>NUCLEOTIDE SEQUENCE</scope>
    <source>
        <strain evidence="1">Pt15</strain>
    </source>
</reference>
<dbReference type="InterPro" id="IPR011989">
    <property type="entry name" value="ARM-like"/>
</dbReference>
<organism evidence="1 2">
    <name type="scientific">Puccinia triticina</name>
    <dbReference type="NCBI Taxonomy" id="208348"/>
    <lineage>
        <taxon>Eukaryota</taxon>
        <taxon>Fungi</taxon>
        <taxon>Dikarya</taxon>
        <taxon>Basidiomycota</taxon>
        <taxon>Pucciniomycotina</taxon>
        <taxon>Pucciniomycetes</taxon>
        <taxon>Pucciniales</taxon>
        <taxon>Pucciniaceae</taxon>
        <taxon>Puccinia</taxon>
    </lineage>
</organism>
<dbReference type="Proteomes" id="UP001164743">
    <property type="component" value="Chromosome 12A"/>
</dbReference>
<evidence type="ECO:0000313" key="1">
    <source>
        <dbReference type="EMBL" id="WAQ90297.1"/>
    </source>
</evidence>
<name>A0ABY7D5U7_9BASI</name>
<protein>
    <submittedName>
        <fullName evidence="1">Uncharacterized protein</fullName>
    </submittedName>
</protein>